<feature type="compositionally biased region" description="Acidic residues" evidence="2">
    <location>
        <begin position="275"/>
        <end position="287"/>
    </location>
</feature>
<dbReference type="GeneID" id="41962829"/>
<keyword evidence="4" id="KW-1185">Reference proteome</keyword>
<dbReference type="Gene3D" id="1.10.10.440">
    <property type="entry name" value="FF domain"/>
    <property type="match status" value="1"/>
</dbReference>
<dbReference type="InterPro" id="IPR001202">
    <property type="entry name" value="WW_dom"/>
</dbReference>
<evidence type="ECO:0000259" key="3">
    <source>
        <dbReference type="PROSITE" id="PS50020"/>
    </source>
</evidence>
<dbReference type="SUPFAM" id="SSF51045">
    <property type="entry name" value="WW domain"/>
    <property type="match status" value="1"/>
</dbReference>
<dbReference type="InterPro" id="IPR002713">
    <property type="entry name" value="FF_domain"/>
</dbReference>
<dbReference type="KEGG" id="pgri:PgNI_07916"/>
<dbReference type="FunFam" id="2.20.70.10:FF:000049">
    <property type="entry name" value="Transcription elongation regulator 1-like"/>
    <property type="match status" value="1"/>
</dbReference>
<feature type="compositionally biased region" description="Basic and acidic residues" evidence="2">
    <location>
        <begin position="491"/>
        <end position="569"/>
    </location>
</feature>
<gene>
    <name evidence="5" type="ORF">PgNI_07916</name>
</gene>
<dbReference type="PROSITE" id="PS50020">
    <property type="entry name" value="WW_DOMAIN_2"/>
    <property type="match status" value="1"/>
</dbReference>
<feature type="compositionally biased region" description="Acidic residues" evidence="2">
    <location>
        <begin position="212"/>
        <end position="238"/>
    </location>
</feature>
<protein>
    <recommendedName>
        <fullName evidence="3">WW domain-containing protein</fullName>
    </recommendedName>
</protein>
<accession>A0A6P8B2U7</accession>
<dbReference type="InterPro" id="IPR036517">
    <property type="entry name" value="FF_domain_sf"/>
</dbReference>
<dbReference type="PANTHER" id="PTHR15377:SF3">
    <property type="entry name" value="WW DOMAIN-CONTAINING PROTEIN"/>
    <property type="match status" value="1"/>
</dbReference>
<dbReference type="OrthoDB" id="410044at2759"/>
<dbReference type="PANTHER" id="PTHR15377">
    <property type="entry name" value="TRANSCRIPTION ELONGATION REGULATOR 1"/>
    <property type="match status" value="1"/>
</dbReference>
<reference evidence="5" key="1">
    <citation type="journal article" date="2019" name="Mol. Biol. Evol.">
        <title>Blast fungal genomes show frequent chromosomal changes, gene gains and losses, and effector gene turnover.</title>
        <authorList>
            <person name="Gomez Luciano L.B."/>
            <person name="Jason Tsai I."/>
            <person name="Chuma I."/>
            <person name="Tosa Y."/>
            <person name="Chen Y.H."/>
            <person name="Li J.Y."/>
            <person name="Li M.Y."/>
            <person name="Jade Lu M.Y."/>
            <person name="Nakayashiki H."/>
            <person name="Li W.H."/>
        </authorList>
    </citation>
    <scope>NUCLEOTIDE SEQUENCE</scope>
    <source>
        <strain evidence="5">NI907</strain>
    </source>
</reference>
<dbReference type="Pfam" id="PF01846">
    <property type="entry name" value="FF"/>
    <property type="match status" value="1"/>
</dbReference>
<feature type="region of interest" description="Disordered" evidence="2">
    <location>
        <begin position="482"/>
        <end position="569"/>
    </location>
</feature>
<reference evidence="5" key="2">
    <citation type="submission" date="2019-10" db="EMBL/GenBank/DDBJ databases">
        <authorList>
            <consortium name="NCBI Genome Project"/>
        </authorList>
    </citation>
    <scope>NUCLEOTIDE SEQUENCE</scope>
    <source>
        <strain evidence="5">NI907</strain>
    </source>
</reference>
<dbReference type="FunFam" id="1.10.10.440:FF:000035">
    <property type="entry name" value="Putative ff domain protein"/>
    <property type="match status" value="1"/>
</dbReference>
<feature type="domain" description="WW" evidence="3">
    <location>
        <begin position="17"/>
        <end position="50"/>
    </location>
</feature>
<evidence type="ECO:0000313" key="4">
    <source>
        <dbReference type="Proteomes" id="UP000515153"/>
    </source>
</evidence>
<organism evidence="4 5">
    <name type="scientific">Pyricularia grisea</name>
    <name type="common">Crabgrass-specific blast fungus</name>
    <name type="synonym">Magnaporthe grisea</name>
    <dbReference type="NCBI Taxonomy" id="148305"/>
    <lineage>
        <taxon>Eukaryota</taxon>
        <taxon>Fungi</taxon>
        <taxon>Dikarya</taxon>
        <taxon>Ascomycota</taxon>
        <taxon>Pezizomycotina</taxon>
        <taxon>Sordariomycetes</taxon>
        <taxon>Sordariomycetidae</taxon>
        <taxon>Magnaporthales</taxon>
        <taxon>Pyriculariaceae</taxon>
        <taxon>Pyricularia</taxon>
    </lineage>
</organism>
<feature type="region of interest" description="Disordered" evidence="2">
    <location>
        <begin position="1"/>
        <end position="126"/>
    </location>
</feature>
<dbReference type="InterPro" id="IPR045148">
    <property type="entry name" value="TCRG1-like"/>
</dbReference>
<dbReference type="SMART" id="SM00456">
    <property type="entry name" value="WW"/>
    <property type="match status" value="2"/>
</dbReference>
<dbReference type="PROSITE" id="PS01159">
    <property type="entry name" value="WW_DOMAIN_1"/>
    <property type="match status" value="1"/>
</dbReference>
<reference evidence="5" key="3">
    <citation type="submission" date="2025-08" db="UniProtKB">
        <authorList>
            <consortium name="RefSeq"/>
        </authorList>
    </citation>
    <scope>IDENTIFICATION</scope>
    <source>
        <strain evidence="5">NI907</strain>
    </source>
</reference>
<dbReference type="GO" id="GO:0003712">
    <property type="term" value="F:transcription coregulator activity"/>
    <property type="evidence" value="ECO:0007669"/>
    <property type="project" value="TreeGrafter"/>
</dbReference>
<keyword evidence="1" id="KW-0677">Repeat</keyword>
<dbReference type="GO" id="GO:0070063">
    <property type="term" value="F:RNA polymerase binding"/>
    <property type="evidence" value="ECO:0007669"/>
    <property type="project" value="InterPro"/>
</dbReference>
<dbReference type="CDD" id="cd00201">
    <property type="entry name" value="WW"/>
    <property type="match status" value="1"/>
</dbReference>
<dbReference type="Gene3D" id="2.20.70.10">
    <property type="match status" value="2"/>
</dbReference>
<dbReference type="Pfam" id="PF00397">
    <property type="entry name" value="WW"/>
    <property type="match status" value="1"/>
</dbReference>
<feature type="region of interest" description="Disordered" evidence="2">
    <location>
        <begin position="176"/>
        <end position="295"/>
    </location>
</feature>
<feature type="compositionally biased region" description="Gly residues" evidence="2">
    <location>
        <begin position="92"/>
        <end position="107"/>
    </location>
</feature>
<dbReference type="InterPro" id="IPR036020">
    <property type="entry name" value="WW_dom_sf"/>
</dbReference>
<evidence type="ECO:0000313" key="5">
    <source>
        <dbReference type="RefSeq" id="XP_030981493.1"/>
    </source>
</evidence>
<feature type="compositionally biased region" description="Basic and acidic residues" evidence="2">
    <location>
        <begin position="241"/>
        <end position="250"/>
    </location>
</feature>
<dbReference type="SUPFAM" id="SSF81698">
    <property type="entry name" value="FF domain"/>
    <property type="match status" value="1"/>
</dbReference>
<evidence type="ECO:0000256" key="2">
    <source>
        <dbReference type="SAM" id="MobiDB-lite"/>
    </source>
</evidence>
<dbReference type="AlphaFoldDB" id="A0A6P8B2U7"/>
<evidence type="ECO:0000256" key="1">
    <source>
        <dbReference type="ARBA" id="ARBA00022737"/>
    </source>
</evidence>
<proteinExistence type="predicted"/>
<dbReference type="Proteomes" id="UP000515153">
    <property type="component" value="Unplaced"/>
</dbReference>
<name>A0A6P8B2U7_PYRGI</name>
<dbReference type="GO" id="GO:0005634">
    <property type="term" value="C:nucleus"/>
    <property type="evidence" value="ECO:0007669"/>
    <property type="project" value="TreeGrafter"/>
</dbReference>
<sequence>MLKSTYKPSAAAEAAAQPLPPGWTEHKAPTGHTYYHNAATGESTYKRPAAPGVFPLPQPQAPQMRLSDPAVANAFMAQMQPRPAHDGDSRGGRGGFRGRGGRGGGAGGERRPPPQPNDKPKSKVAIPGCEPWILVFTKYGRRFAYNPEKNASYWRIPDRLKAGILELDTARIREKAEAAAGGGTGPAEKKSTDGGEESGDDAGNVPGKDAPPGDDGDESDEYEELEVTDDEDGEDFGDSDQPWKRQRTEEPLEFGEDDIAFQLQAMGQEYGLEPGDYDDGNMEDWPEGAEGAELSEEDARGLFKDMLNDFNINPYSSWDKLIEEGKVFDDPRYTVLTTMKDRKDTWEEWSRDRIKLLKEQRAKEEKKDPRIPYFAFLHEKANPKLYWPEFKRKYKKEAPMRDAGISDKDREKWYREHINRLKMPQATLKADLTALLRAQPLSTLNRQTNPSHLPTSVLTDIRFISLDAKTRDELVEGYIQTLAPPPEDGEHDGGAEDEATTKAKEARQKREKAMQDRERALAEEKRRKERDLARSKAALREQERELERAMNVDRRGLQSHLMDVDEPAK</sequence>
<dbReference type="RefSeq" id="XP_030981493.1">
    <property type="nucleotide sequence ID" value="XM_031127920.1"/>
</dbReference>